<gene>
    <name evidence="1" type="ORF">SNE25_28490</name>
</gene>
<sequence length="129" mass="14454">MKHFILILFAAVAIQISACKKDNKTKADTTLTGKWKLVRNKISSGGPMYWVKATNVSYALFNTDGTLDGTAFNDFKFYTLKDSVTLTLNKADKTEYEDYRYNIKGDSLTMSPLGPVICIEGCAMQFIKE</sequence>
<organism evidence="1 2">
    <name type="scientific">Mucilaginibacter sabulilitoris</name>
    <dbReference type="NCBI Taxonomy" id="1173583"/>
    <lineage>
        <taxon>Bacteria</taxon>
        <taxon>Pseudomonadati</taxon>
        <taxon>Bacteroidota</taxon>
        <taxon>Sphingobacteriia</taxon>
        <taxon>Sphingobacteriales</taxon>
        <taxon>Sphingobacteriaceae</taxon>
        <taxon>Mucilaginibacter</taxon>
    </lineage>
</organism>
<dbReference type="RefSeq" id="WP_321562413.1">
    <property type="nucleotide sequence ID" value="NZ_CP139558.1"/>
</dbReference>
<protein>
    <recommendedName>
        <fullName evidence="3">Lipocalin-like domain-containing protein</fullName>
    </recommendedName>
</protein>
<keyword evidence="2" id="KW-1185">Reference proteome</keyword>
<reference evidence="1 2" key="1">
    <citation type="submission" date="2023-11" db="EMBL/GenBank/DDBJ databases">
        <title>Analysis of the Genomes of Mucilaginibacter gossypii cycad 4 and M. sabulilitoris SNA2: microbes with the potential for plant growth promotion.</title>
        <authorList>
            <person name="Hirsch A.M."/>
            <person name="Humm E."/>
            <person name="Rubbi M."/>
            <person name="Del Vecchio G."/>
            <person name="Ha S.M."/>
            <person name="Pellegrini M."/>
            <person name="Gunsalus R.P."/>
        </authorList>
    </citation>
    <scope>NUCLEOTIDE SEQUENCE [LARGE SCALE GENOMIC DNA]</scope>
    <source>
        <strain evidence="1 2">SNA2</strain>
    </source>
</reference>
<dbReference type="Proteomes" id="UP001324380">
    <property type="component" value="Chromosome"/>
</dbReference>
<evidence type="ECO:0000313" key="2">
    <source>
        <dbReference type="Proteomes" id="UP001324380"/>
    </source>
</evidence>
<proteinExistence type="predicted"/>
<dbReference type="EMBL" id="CP139558">
    <property type="protein sequence ID" value="WPU93264.1"/>
    <property type="molecule type" value="Genomic_DNA"/>
</dbReference>
<evidence type="ECO:0008006" key="3">
    <source>
        <dbReference type="Google" id="ProtNLM"/>
    </source>
</evidence>
<accession>A0ABZ0TKC4</accession>
<name>A0ABZ0TKC4_9SPHI</name>
<evidence type="ECO:0000313" key="1">
    <source>
        <dbReference type="EMBL" id="WPU93264.1"/>
    </source>
</evidence>